<evidence type="ECO:0008006" key="3">
    <source>
        <dbReference type="Google" id="ProtNLM"/>
    </source>
</evidence>
<dbReference type="EMBL" id="PSKQ01000024">
    <property type="protein sequence ID" value="MBE8722501.1"/>
    <property type="molecule type" value="Genomic_DNA"/>
</dbReference>
<reference evidence="1 2" key="1">
    <citation type="submission" date="2018-02" db="EMBL/GenBank/DDBJ databases">
        <title>Sphingobacterium KA21.</title>
        <authorList>
            <person name="Vasarhelyi B.M."/>
            <person name="Deshmukh S."/>
            <person name="Balint B."/>
            <person name="Kukolya J."/>
        </authorList>
    </citation>
    <scope>NUCLEOTIDE SEQUENCE [LARGE SCALE GENOMIC DNA]</scope>
    <source>
        <strain evidence="1 2">Ka21</strain>
    </source>
</reference>
<evidence type="ECO:0000313" key="1">
    <source>
        <dbReference type="EMBL" id="MBE8722501.1"/>
    </source>
</evidence>
<organism evidence="1 2">
    <name type="scientific">Sphingobacterium pedocola</name>
    <dbReference type="NCBI Taxonomy" id="2082722"/>
    <lineage>
        <taxon>Bacteria</taxon>
        <taxon>Pseudomonadati</taxon>
        <taxon>Bacteroidota</taxon>
        <taxon>Sphingobacteriia</taxon>
        <taxon>Sphingobacteriales</taxon>
        <taxon>Sphingobacteriaceae</taxon>
        <taxon>Sphingobacterium</taxon>
    </lineage>
</organism>
<accession>A0ABR9TB01</accession>
<name>A0ABR9TB01_9SPHI</name>
<gene>
    <name evidence="1" type="ORF">C4F40_17380</name>
</gene>
<proteinExistence type="predicted"/>
<comment type="caution">
    <text evidence="1">The sequence shown here is derived from an EMBL/GenBank/DDBJ whole genome shotgun (WGS) entry which is preliminary data.</text>
</comment>
<keyword evidence="2" id="KW-1185">Reference proteome</keyword>
<evidence type="ECO:0000313" key="2">
    <source>
        <dbReference type="Proteomes" id="UP000618319"/>
    </source>
</evidence>
<protein>
    <recommendedName>
        <fullName evidence="3">DUF3052 domain-containing protein</fullName>
    </recommendedName>
</protein>
<dbReference type="Proteomes" id="UP000618319">
    <property type="component" value="Unassembled WGS sequence"/>
</dbReference>
<sequence length="116" mass="13543">MGLPESFYTENLDGGFDYIHLFVTQKTMLEKEFDRMKAHLHPQGTLWVSWPKAKQLGTDLDLTEVIRIGYDHVLVESTCMSINDIWSALKFTFPKPGKEYHNSYGKHPKTYNKNEF</sequence>